<dbReference type="STRING" id="1293054.HSACCH_00427"/>
<dbReference type="EMBL" id="CAUI01000005">
    <property type="protein sequence ID" value="CCU78131.1"/>
    <property type="molecule type" value="Genomic_DNA"/>
</dbReference>
<feature type="transmembrane region" description="Helical" evidence="2">
    <location>
        <begin position="12"/>
        <end position="29"/>
    </location>
</feature>
<accession>M5DXQ7</accession>
<feature type="region of interest" description="Disordered" evidence="1">
    <location>
        <begin position="36"/>
        <end position="89"/>
    </location>
</feature>
<evidence type="ECO:0000313" key="4">
    <source>
        <dbReference type="Proteomes" id="UP000012063"/>
    </source>
</evidence>
<evidence type="ECO:0000256" key="1">
    <source>
        <dbReference type="SAM" id="MobiDB-lite"/>
    </source>
</evidence>
<keyword evidence="2" id="KW-1133">Transmembrane helix</keyword>
<dbReference type="OrthoDB" id="2113010at2"/>
<feature type="compositionally biased region" description="Basic and acidic residues" evidence="1">
    <location>
        <begin position="36"/>
        <end position="45"/>
    </location>
</feature>
<feature type="compositionally biased region" description="Basic and acidic residues" evidence="1">
    <location>
        <begin position="56"/>
        <end position="73"/>
    </location>
</feature>
<organism evidence="3 4">
    <name type="scientific">Halanaerobium saccharolyticum subsp. saccharolyticum DSM 6643</name>
    <dbReference type="NCBI Taxonomy" id="1293054"/>
    <lineage>
        <taxon>Bacteria</taxon>
        <taxon>Bacillati</taxon>
        <taxon>Bacillota</taxon>
        <taxon>Clostridia</taxon>
        <taxon>Halanaerobiales</taxon>
        <taxon>Halanaerobiaceae</taxon>
        <taxon>Halanaerobium</taxon>
    </lineage>
</organism>
<reference evidence="4" key="1">
    <citation type="journal article" date="2013" name="Genome Announc.">
        <title>Genome Sequence of Halanaerobium saccharolyticum subsp. saccharolyticum Strain DSM 6643T, a Halophilic Hydrogen-Producing Bacterium.</title>
        <authorList>
            <person name="Kivisto A."/>
            <person name="Larjo A."/>
            <person name="Ciranna A."/>
            <person name="Santala V."/>
            <person name="Roos C."/>
            <person name="Karp M."/>
        </authorList>
    </citation>
    <scope>NUCLEOTIDE SEQUENCE [LARGE SCALE GENOMIC DNA]</scope>
    <source>
        <strain evidence="4">DSM 6643</strain>
    </source>
</reference>
<dbReference type="RefSeq" id="WP_005487492.1">
    <property type="nucleotide sequence ID" value="NZ_CAUI01000005.1"/>
</dbReference>
<proteinExistence type="predicted"/>
<comment type="caution">
    <text evidence="3">The sequence shown here is derived from an EMBL/GenBank/DDBJ whole genome shotgun (WGS) entry which is preliminary data.</text>
</comment>
<keyword evidence="4" id="KW-1185">Reference proteome</keyword>
<dbReference type="eggNOG" id="COG3462">
    <property type="taxonomic scope" value="Bacteria"/>
</dbReference>
<protein>
    <recommendedName>
        <fullName evidence="5">SHOCT domain-containing protein</fullName>
    </recommendedName>
</protein>
<dbReference type="InParanoid" id="M5DXQ7"/>
<sequence>MMGFGPGMMGGGFSIILWIIIIGVVYYFFKEYNRHNHQNHNDRRNGGSSYKGQSNFEKHREKFDHKRELESSKNGDSAEQIARERYANGEITKEELNEIMENLNNHNKNINP</sequence>
<dbReference type="Proteomes" id="UP000012063">
    <property type="component" value="Unassembled WGS sequence"/>
</dbReference>
<gene>
    <name evidence="3" type="ORF">HSACCH_00427</name>
</gene>
<evidence type="ECO:0008006" key="5">
    <source>
        <dbReference type="Google" id="ProtNLM"/>
    </source>
</evidence>
<keyword evidence="2" id="KW-0812">Transmembrane</keyword>
<dbReference type="AlphaFoldDB" id="M5DXQ7"/>
<feature type="compositionally biased region" description="Polar residues" evidence="1">
    <location>
        <begin position="46"/>
        <end position="55"/>
    </location>
</feature>
<evidence type="ECO:0000256" key="2">
    <source>
        <dbReference type="SAM" id="Phobius"/>
    </source>
</evidence>
<name>M5DXQ7_9FIRM</name>
<evidence type="ECO:0000313" key="3">
    <source>
        <dbReference type="EMBL" id="CCU78131.1"/>
    </source>
</evidence>
<keyword evidence="2" id="KW-0472">Membrane</keyword>